<dbReference type="Proteomes" id="UP000321103">
    <property type="component" value="Unassembled WGS sequence"/>
</dbReference>
<gene>
    <name evidence="1" type="ORF">KTU01_27720</name>
</gene>
<dbReference type="EMBL" id="BJZS01000093">
    <property type="protein sequence ID" value="GEO96649.1"/>
    <property type="molecule type" value="Genomic_DNA"/>
</dbReference>
<accession>A0A512IG25</accession>
<organism evidence="1 2">
    <name type="scientific">Kocuria turfanensis</name>
    <dbReference type="NCBI Taxonomy" id="388357"/>
    <lineage>
        <taxon>Bacteria</taxon>
        <taxon>Bacillati</taxon>
        <taxon>Actinomycetota</taxon>
        <taxon>Actinomycetes</taxon>
        <taxon>Micrococcales</taxon>
        <taxon>Micrococcaceae</taxon>
        <taxon>Kocuria</taxon>
    </lineage>
</organism>
<dbReference type="RefSeq" id="WP_062734016.1">
    <property type="nucleotide sequence ID" value="NZ_BJZS01000093.1"/>
</dbReference>
<name>A0A512IG25_9MICC</name>
<reference evidence="1 2" key="1">
    <citation type="submission" date="2019-07" db="EMBL/GenBank/DDBJ databases">
        <title>Whole genome shotgun sequence of Kocuria turfanensis NBRC 107627.</title>
        <authorList>
            <person name="Hosoyama A."/>
            <person name="Uohara A."/>
            <person name="Ohji S."/>
            <person name="Ichikawa N."/>
        </authorList>
    </citation>
    <scope>NUCLEOTIDE SEQUENCE [LARGE SCALE GENOMIC DNA]</scope>
    <source>
        <strain evidence="1 2">NBRC 107627</strain>
    </source>
</reference>
<comment type="caution">
    <text evidence="1">The sequence shown here is derived from an EMBL/GenBank/DDBJ whole genome shotgun (WGS) entry which is preliminary data.</text>
</comment>
<dbReference type="AlphaFoldDB" id="A0A512IG25"/>
<proteinExistence type="predicted"/>
<sequence>MSVADPEFMPSGTEPVRISPGIGVGVSVEPTPAVDVSSLSRCRVLADRPGLGLRAGEIVLCAPYAPAELGMVVLVRCEADGHSPGALISAGEVEVLEPALELVAPSEWHRPGHRA</sequence>
<evidence type="ECO:0000313" key="2">
    <source>
        <dbReference type="Proteomes" id="UP000321103"/>
    </source>
</evidence>
<keyword evidence="2" id="KW-1185">Reference proteome</keyword>
<protein>
    <submittedName>
        <fullName evidence="1">Uncharacterized protein</fullName>
    </submittedName>
</protein>
<evidence type="ECO:0000313" key="1">
    <source>
        <dbReference type="EMBL" id="GEO96649.1"/>
    </source>
</evidence>